<reference evidence="1 2" key="1">
    <citation type="submission" date="2018-08" db="EMBL/GenBank/DDBJ databases">
        <title>Muricauda nanhaiensis sp. nov., isolated from seawater of the South China Sea.</title>
        <authorList>
            <person name="Dang Y."/>
        </authorList>
    </citation>
    <scope>NUCLEOTIDE SEQUENCE [LARGE SCALE GENOMIC DNA]</scope>
    <source>
        <strain evidence="1 2">SM1704</strain>
    </source>
</reference>
<organism evidence="1 2">
    <name type="scientific">Flagellimonas nanhaiensis</name>
    <dbReference type="NCBI Taxonomy" id="2292706"/>
    <lineage>
        <taxon>Bacteria</taxon>
        <taxon>Pseudomonadati</taxon>
        <taxon>Bacteroidota</taxon>
        <taxon>Flavobacteriia</taxon>
        <taxon>Flavobacteriales</taxon>
        <taxon>Flavobacteriaceae</taxon>
        <taxon>Flagellimonas</taxon>
    </lineage>
</organism>
<comment type="caution">
    <text evidence="1">The sequence shown here is derived from an EMBL/GenBank/DDBJ whole genome shotgun (WGS) entry which is preliminary data.</text>
</comment>
<accession>A0A371JKR5</accession>
<dbReference type="RefSeq" id="WP_116186022.1">
    <property type="nucleotide sequence ID" value="NZ_QTJX01000016.1"/>
</dbReference>
<dbReference type="Proteomes" id="UP000261828">
    <property type="component" value="Unassembled WGS sequence"/>
</dbReference>
<evidence type="ECO:0000313" key="1">
    <source>
        <dbReference type="EMBL" id="RDY57544.1"/>
    </source>
</evidence>
<keyword evidence="2" id="KW-1185">Reference proteome</keyword>
<proteinExistence type="predicted"/>
<evidence type="ECO:0000313" key="2">
    <source>
        <dbReference type="Proteomes" id="UP000261828"/>
    </source>
</evidence>
<sequence>MKYPEKYNQLNLVEQQLLGFCHAKQGYNLESLIDSMGLTNDEWQDMKNREMVDHIDETVIDEIDGYFESKEWLKENYPQILNQ</sequence>
<dbReference type="EMBL" id="QTJX01000016">
    <property type="protein sequence ID" value="RDY57544.1"/>
    <property type="molecule type" value="Genomic_DNA"/>
</dbReference>
<name>A0A371JKR5_9FLAO</name>
<dbReference type="AlphaFoldDB" id="A0A371JKR5"/>
<gene>
    <name evidence="1" type="ORF">DX873_18725</name>
</gene>
<protein>
    <submittedName>
        <fullName evidence="1">Uncharacterized protein</fullName>
    </submittedName>
</protein>